<evidence type="ECO:0000313" key="5">
    <source>
        <dbReference type="Proteomes" id="UP000326921"/>
    </source>
</evidence>
<reference evidence="4 5" key="1">
    <citation type="submission" date="2019-10" db="EMBL/GenBank/DDBJ databases">
        <authorList>
            <person name="Dong K."/>
        </authorList>
    </citation>
    <scope>NUCLEOTIDE SEQUENCE [LARGE SCALE GENOMIC DNA]</scope>
    <source>
        <strain evidence="5">dk4302</strain>
    </source>
</reference>
<dbReference type="AlphaFoldDB" id="A0A5Q0QCD8"/>
<dbReference type="InterPro" id="IPR033430">
    <property type="entry name" value="DUF5121"/>
</dbReference>
<dbReference type="InterPro" id="IPR032184">
    <property type="entry name" value="DUF5016"/>
</dbReference>
<dbReference type="PROSITE" id="PS51257">
    <property type="entry name" value="PROKAR_LIPOPROTEIN"/>
    <property type="match status" value="1"/>
</dbReference>
<feature type="domain" description="DUF5121" evidence="3">
    <location>
        <begin position="314"/>
        <end position="429"/>
    </location>
</feature>
<dbReference type="Gene3D" id="2.60.40.3620">
    <property type="match status" value="1"/>
</dbReference>
<gene>
    <name evidence="4" type="ORF">GFH32_02390</name>
</gene>
<evidence type="ECO:0000313" key="4">
    <source>
        <dbReference type="EMBL" id="QGA25232.1"/>
    </source>
</evidence>
<feature type="domain" description="DUF5016" evidence="1">
    <location>
        <begin position="1"/>
        <end position="122"/>
    </location>
</feature>
<feature type="domain" description="DUF5125" evidence="2">
    <location>
        <begin position="127"/>
        <end position="309"/>
    </location>
</feature>
<dbReference type="Pfam" id="PF17165">
    <property type="entry name" value="DUF5121"/>
    <property type="match status" value="1"/>
</dbReference>
<dbReference type="InterPro" id="IPR033429">
    <property type="entry name" value="DUF5125"/>
</dbReference>
<evidence type="ECO:0000259" key="3">
    <source>
        <dbReference type="Pfam" id="PF17165"/>
    </source>
</evidence>
<sequence>MRKLINYTYLLFLLSIIVGCKDELIVPTGGGSPTIEVVSKPTAAFFADSISYHVKVADQGVNLSTLKVELLYSEDVVASQIIRTKEYGDYQGKLFAPFLKNVPNGTATLRFTLQNIELTKTEVLVDLPLSRPDFPFLNLIVEGKTYKMLRKGPNQYEVSDNFSTKISGYIEAPAFGANGNVVQFGWDGDGISEGLTAQIPFSNIIEGVYPISFNTLTYLGSPFISYKLNGEDMNLIADDVYSIDVELDKDQELTFEGLVGLDSWWIDSDYIRKDGDKLFFNAAKGKYRITSDLKKKYFIVGAMNGSNLASLNADGTGAIWIIGEGIGKPNVTSNEVGWNTDKALCLAPIGGKKYQVTVVAGTTIKANSINFKFFHQKGWGGEFGGNAISTTSDIIFVGNGTNGRDSGNLGILTGKQLEAGATYTFVVDLSAGNDKGVLTVTKQ</sequence>
<evidence type="ECO:0000259" key="2">
    <source>
        <dbReference type="Pfam" id="PF17163"/>
    </source>
</evidence>
<evidence type="ECO:0000259" key="1">
    <source>
        <dbReference type="Pfam" id="PF16408"/>
    </source>
</evidence>
<dbReference type="Pfam" id="PF16408">
    <property type="entry name" value="DUF5016"/>
    <property type="match status" value="1"/>
</dbReference>
<protein>
    <submittedName>
        <fullName evidence="4">DUF5125 domain-containing protein</fullName>
    </submittedName>
</protein>
<proteinExistence type="predicted"/>
<dbReference type="EMBL" id="CP045652">
    <property type="protein sequence ID" value="QGA25232.1"/>
    <property type="molecule type" value="Genomic_DNA"/>
</dbReference>
<organism evidence="4 5">
    <name type="scientific">Sphingobacterium zhuxiongii</name>
    <dbReference type="NCBI Taxonomy" id="2662364"/>
    <lineage>
        <taxon>Bacteria</taxon>
        <taxon>Pseudomonadati</taxon>
        <taxon>Bacteroidota</taxon>
        <taxon>Sphingobacteriia</taxon>
        <taxon>Sphingobacteriales</taxon>
        <taxon>Sphingobacteriaceae</taxon>
        <taxon>Sphingobacterium</taxon>
    </lineage>
</organism>
<name>A0A5Q0QCD8_9SPHI</name>
<accession>A0A5Q0QCD8</accession>
<dbReference type="Pfam" id="PF17163">
    <property type="entry name" value="DUF5125"/>
    <property type="match status" value="1"/>
</dbReference>
<keyword evidence="5" id="KW-1185">Reference proteome</keyword>
<dbReference type="RefSeq" id="WP_153509554.1">
    <property type="nucleotide sequence ID" value="NZ_CP045652.1"/>
</dbReference>
<dbReference type="Proteomes" id="UP000326921">
    <property type="component" value="Chromosome"/>
</dbReference>
<dbReference type="KEGG" id="sphe:GFH32_02390"/>